<keyword evidence="3" id="KW-1185">Reference proteome</keyword>
<dbReference type="KEGG" id="fam:OYT1_ch2314"/>
<dbReference type="SUPFAM" id="SSF48452">
    <property type="entry name" value="TPR-like"/>
    <property type="match status" value="1"/>
</dbReference>
<reference evidence="2 3" key="1">
    <citation type="submission" date="2018-06" db="EMBL/GenBank/DDBJ databases">
        <title>OYT1 Genome Sequencing.</title>
        <authorList>
            <person name="Kato S."/>
            <person name="Itoh T."/>
            <person name="Ohkuma M."/>
        </authorList>
    </citation>
    <scope>NUCLEOTIDE SEQUENCE [LARGE SCALE GENOMIC DNA]</scope>
    <source>
        <strain evidence="2 3">OYT1</strain>
    </source>
</reference>
<evidence type="ECO:0000313" key="3">
    <source>
        <dbReference type="Proteomes" id="UP000033070"/>
    </source>
</evidence>
<dbReference type="Proteomes" id="UP000033070">
    <property type="component" value="Chromosome"/>
</dbReference>
<gene>
    <name evidence="2" type="ORF">OYT1_ch2314</name>
</gene>
<dbReference type="RefSeq" id="WP_172588554.1">
    <property type="nucleotide sequence ID" value="NZ_AP018738.1"/>
</dbReference>
<sequence>MKISKWILAAALMGSSSLAMADAMMDAIADLQHGWAKGYYSTPEKQQEAYFEALQARAHEVTAKFPGKPEALIWEGIITSTHAKYQSKLSAGGTASEARDLLLQAEKIDANALDGSALTSLGSLYYKVPRIISFGDHTKARAYLERALKVNPNGIDQNFFMGEFLAEKGEKAKAVEFLKKAQAAPARPGREDADAGRRAEIQELLSKLK</sequence>
<dbReference type="STRING" id="1188319.OYT1_01544"/>
<feature type="signal peptide" evidence="1">
    <location>
        <begin position="1"/>
        <end position="21"/>
    </location>
</feature>
<protein>
    <submittedName>
        <fullName evidence="2">TPR repeats containing protein</fullName>
    </submittedName>
</protein>
<organism evidence="2 3">
    <name type="scientific">Ferriphaselus amnicola</name>
    <dbReference type="NCBI Taxonomy" id="1188319"/>
    <lineage>
        <taxon>Bacteria</taxon>
        <taxon>Pseudomonadati</taxon>
        <taxon>Pseudomonadota</taxon>
        <taxon>Betaproteobacteria</taxon>
        <taxon>Nitrosomonadales</taxon>
        <taxon>Gallionellaceae</taxon>
        <taxon>Ferriphaselus</taxon>
    </lineage>
</organism>
<feature type="chain" id="PRO_5017341472" evidence="1">
    <location>
        <begin position="22"/>
        <end position="209"/>
    </location>
</feature>
<dbReference type="InterPro" id="IPR019734">
    <property type="entry name" value="TPR_rpt"/>
</dbReference>
<proteinExistence type="predicted"/>
<name>A0A2Z6GEF5_9PROT</name>
<evidence type="ECO:0000313" key="2">
    <source>
        <dbReference type="EMBL" id="BBE51830.1"/>
    </source>
</evidence>
<keyword evidence="1" id="KW-0732">Signal</keyword>
<dbReference type="EMBL" id="AP018738">
    <property type="protein sequence ID" value="BBE51830.1"/>
    <property type="molecule type" value="Genomic_DNA"/>
</dbReference>
<dbReference type="Pfam" id="PF13181">
    <property type="entry name" value="TPR_8"/>
    <property type="match status" value="1"/>
</dbReference>
<dbReference type="Gene3D" id="1.25.40.10">
    <property type="entry name" value="Tetratricopeptide repeat domain"/>
    <property type="match status" value="1"/>
</dbReference>
<dbReference type="InterPro" id="IPR011990">
    <property type="entry name" value="TPR-like_helical_dom_sf"/>
</dbReference>
<evidence type="ECO:0000256" key="1">
    <source>
        <dbReference type="SAM" id="SignalP"/>
    </source>
</evidence>
<accession>A0A2Z6GEF5</accession>
<dbReference type="AlphaFoldDB" id="A0A2Z6GEF5"/>